<proteinExistence type="predicted"/>
<dbReference type="OrthoDB" id="2021064at2759"/>
<keyword evidence="4" id="KW-0804">Transcription</keyword>
<dbReference type="Gene3D" id="2.20.25.80">
    <property type="entry name" value="WRKY domain"/>
    <property type="match status" value="1"/>
</dbReference>
<keyword evidence="2" id="KW-0805">Transcription regulation</keyword>
<dbReference type="EMBL" id="AWUE01016633">
    <property type="protein sequence ID" value="OMO90011.1"/>
    <property type="molecule type" value="Genomic_DNA"/>
</dbReference>
<keyword evidence="3 8" id="KW-0238">DNA-binding</keyword>
<dbReference type="Proteomes" id="UP000187203">
    <property type="component" value="Unassembled WGS sequence"/>
</dbReference>
<feature type="compositionally biased region" description="Polar residues" evidence="6">
    <location>
        <begin position="83"/>
        <end position="93"/>
    </location>
</feature>
<evidence type="ECO:0000256" key="5">
    <source>
        <dbReference type="ARBA" id="ARBA00023242"/>
    </source>
</evidence>
<sequence>MGTTLSPCSEKLLTSNKKSLIEGLVHGQEYATQLQILFHKSVPKEEDGRRRLSAEELVQKILRSFNETISALSSSDSADVVSQNQATNYSTDDISPCCDDRRSEDSSESRKKLPGSKDKRGCYKRKRSAQTWVAVSSTTDDGHAWRKYGQKEILNSKHPRSYFRCTRKYDQGCKATKQVQRMEDDSQKFQTTYIGTHTCKNSFKAPKIFTTDSDQSLEEPNYNVNHSGESKNIVIIPTVKQEAKEETTTPTSDLTDSTMIMWKDIMAESGMSDYGDVVSSVYSCNEITSGCRSFEMDFGIKAVGVDQFDGDFQFDDI</sequence>
<feature type="region of interest" description="Disordered" evidence="6">
    <location>
        <begin position="76"/>
        <end position="122"/>
    </location>
</feature>
<evidence type="ECO:0000259" key="7">
    <source>
        <dbReference type="PROSITE" id="PS50811"/>
    </source>
</evidence>
<protein>
    <submittedName>
        <fullName evidence="8">DNA-binding WRKY</fullName>
    </submittedName>
</protein>
<evidence type="ECO:0000313" key="8">
    <source>
        <dbReference type="EMBL" id="OMO90011.1"/>
    </source>
</evidence>
<gene>
    <name evidence="8" type="ORF">COLO4_19466</name>
</gene>
<evidence type="ECO:0000256" key="4">
    <source>
        <dbReference type="ARBA" id="ARBA00023163"/>
    </source>
</evidence>
<reference evidence="9" key="1">
    <citation type="submission" date="2013-09" db="EMBL/GenBank/DDBJ databases">
        <title>Corchorus olitorius genome sequencing.</title>
        <authorList>
            <person name="Alam M."/>
            <person name="Haque M.S."/>
            <person name="Islam M.S."/>
            <person name="Emdad E.M."/>
            <person name="Islam M.M."/>
            <person name="Ahmed B."/>
            <person name="Halim A."/>
            <person name="Hossen Q.M.M."/>
            <person name="Hossain M.Z."/>
            <person name="Ahmed R."/>
            <person name="Khan M.M."/>
            <person name="Islam R."/>
            <person name="Rashid M.M."/>
            <person name="Khan S.A."/>
            <person name="Rahman M.S."/>
            <person name="Alam M."/>
            <person name="Yahiya A.S."/>
            <person name="Khan M.S."/>
            <person name="Azam M.S."/>
            <person name="Haque T."/>
            <person name="Lashkar M.Z.H."/>
            <person name="Akhand A.I."/>
            <person name="Morshed G."/>
            <person name="Roy S."/>
            <person name="Uddin K.S."/>
            <person name="Rabeya T."/>
            <person name="Hossain A.S."/>
            <person name="Chowdhury A."/>
            <person name="Snigdha A.R."/>
            <person name="Mortoza M.S."/>
            <person name="Matin S.A."/>
            <person name="Hoque S.M.E."/>
            <person name="Islam M.K."/>
            <person name="Roy D.K."/>
            <person name="Haider R."/>
            <person name="Moosa M.M."/>
            <person name="Elias S.M."/>
            <person name="Hasan A.M."/>
            <person name="Jahan S."/>
            <person name="Shafiuddin M."/>
            <person name="Mahmood N."/>
            <person name="Shommy N.S."/>
        </authorList>
    </citation>
    <scope>NUCLEOTIDE SEQUENCE [LARGE SCALE GENOMIC DNA]</scope>
    <source>
        <strain evidence="9">cv. O-4</strain>
    </source>
</reference>
<dbReference type="PROSITE" id="PS50811">
    <property type="entry name" value="WRKY"/>
    <property type="match status" value="1"/>
</dbReference>
<dbReference type="Pfam" id="PF03106">
    <property type="entry name" value="WRKY"/>
    <property type="match status" value="1"/>
</dbReference>
<dbReference type="GO" id="GO:0005634">
    <property type="term" value="C:nucleus"/>
    <property type="evidence" value="ECO:0007669"/>
    <property type="project" value="UniProtKB-SubCell"/>
</dbReference>
<feature type="compositionally biased region" description="Basic and acidic residues" evidence="6">
    <location>
        <begin position="98"/>
        <end position="121"/>
    </location>
</feature>
<organism evidence="8 9">
    <name type="scientific">Corchorus olitorius</name>
    <dbReference type="NCBI Taxonomy" id="93759"/>
    <lineage>
        <taxon>Eukaryota</taxon>
        <taxon>Viridiplantae</taxon>
        <taxon>Streptophyta</taxon>
        <taxon>Embryophyta</taxon>
        <taxon>Tracheophyta</taxon>
        <taxon>Spermatophyta</taxon>
        <taxon>Magnoliopsida</taxon>
        <taxon>eudicotyledons</taxon>
        <taxon>Gunneridae</taxon>
        <taxon>Pentapetalae</taxon>
        <taxon>rosids</taxon>
        <taxon>malvids</taxon>
        <taxon>Malvales</taxon>
        <taxon>Malvaceae</taxon>
        <taxon>Grewioideae</taxon>
        <taxon>Apeibeae</taxon>
        <taxon>Corchorus</taxon>
    </lineage>
</organism>
<dbReference type="GO" id="GO:0003700">
    <property type="term" value="F:DNA-binding transcription factor activity"/>
    <property type="evidence" value="ECO:0007669"/>
    <property type="project" value="InterPro"/>
</dbReference>
<accession>A0A1R3J5A1</accession>
<dbReference type="AlphaFoldDB" id="A0A1R3J5A1"/>
<dbReference type="InterPro" id="IPR003657">
    <property type="entry name" value="WRKY_dom"/>
</dbReference>
<evidence type="ECO:0000256" key="1">
    <source>
        <dbReference type="ARBA" id="ARBA00004123"/>
    </source>
</evidence>
<dbReference type="GO" id="GO:0043565">
    <property type="term" value="F:sequence-specific DNA binding"/>
    <property type="evidence" value="ECO:0007669"/>
    <property type="project" value="InterPro"/>
</dbReference>
<dbReference type="SUPFAM" id="SSF118290">
    <property type="entry name" value="WRKY DNA-binding domain"/>
    <property type="match status" value="1"/>
</dbReference>
<dbReference type="PANTHER" id="PTHR31282">
    <property type="entry name" value="WRKY TRANSCRIPTION FACTOR 21-RELATED"/>
    <property type="match status" value="1"/>
</dbReference>
<evidence type="ECO:0000256" key="2">
    <source>
        <dbReference type="ARBA" id="ARBA00023015"/>
    </source>
</evidence>
<name>A0A1R3J5A1_9ROSI</name>
<comment type="subcellular location">
    <subcellularLocation>
        <location evidence="1">Nucleus</location>
    </subcellularLocation>
</comment>
<feature type="domain" description="WRKY" evidence="7">
    <location>
        <begin position="134"/>
        <end position="197"/>
    </location>
</feature>
<comment type="caution">
    <text evidence="8">The sequence shown here is derived from an EMBL/GenBank/DDBJ whole genome shotgun (WGS) entry which is preliminary data.</text>
</comment>
<evidence type="ECO:0000256" key="3">
    <source>
        <dbReference type="ARBA" id="ARBA00023125"/>
    </source>
</evidence>
<keyword evidence="9" id="KW-1185">Reference proteome</keyword>
<evidence type="ECO:0000256" key="6">
    <source>
        <dbReference type="SAM" id="MobiDB-lite"/>
    </source>
</evidence>
<dbReference type="STRING" id="93759.A0A1R3J5A1"/>
<evidence type="ECO:0000313" key="9">
    <source>
        <dbReference type="Proteomes" id="UP000187203"/>
    </source>
</evidence>
<dbReference type="InterPro" id="IPR044810">
    <property type="entry name" value="WRKY_plant"/>
</dbReference>
<dbReference type="SMART" id="SM00774">
    <property type="entry name" value="WRKY"/>
    <property type="match status" value="1"/>
</dbReference>
<keyword evidence="5" id="KW-0539">Nucleus</keyword>
<dbReference type="InterPro" id="IPR036576">
    <property type="entry name" value="WRKY_dom_sf"/>
</dbReference>